<dbReference type="GO" id="GO:0008168">
    <property type="term" value="F:methyltransferase activity"/>
    <property type="evidence" value="ECO:0007669"/>
    <property type="project" value="UniProtKB-KW"/>
</dbReference>
<evidence type="ECO:0000256" key="2">
    <source>
        <dbReference type="ARBA" id="ARBA00022603"/>
    </source>
</evidence>
<evidence type="ECO:0000259" key="6">
    <source>
        <dbReference type="Pfam" id="PF13847"/>
    </source>
</evidence>
<dbReference type="CDD" id="cd02440">
    <property type="entry name" value="AdoMet_MTases"/>
    <property type="match status" value="1"/>
</dbReference>
<dbReference type="SUPFAM" id="SSF53335">
    <property type="entry name" value="S-adenosyl-L-methionine-dependent methyltransferases"/>
    <property type="match status" value="1"/>
</dbReference>
<dbReference type="EMBL" id="JBHSBI010000011">
    <property type="protein sequence ID" value="MFC4010103.1"/>
    <property type="molecule type" value="Genomic_DNA"/>
</dbReference>
<evidence type="ECO:0000313" key="8">
    <source>
        <dbReference type="Proteomes" id="UP001595851"/>
    </source>
</evidence>
<proteinExistence type="inferred from homology"/>
<keyword evidence="4" id="KW-0949">S-adenosyl-L-methionine</keyword>
<dbReference type="EC" id="2.1.1.-" evidence="7"/>
<dbReference type="InterPro" id="IPR029063">
    <property type="entry name" value="SAM-dependent_MTases_sf"/>
</dbReference>
<comment type="caution">
    <text evidence="7">The sequence shown here is derived from an EMBL/GenBank/DDBJ whole genome shotgun (WGS) entry which is preliminary data.</text>
</comment>
<keyword evidence="8" id="KW-1185">Reference proteome</keyword>
<dbReference type="InterPro" id="IPR025714">
    <property type="entry name" value="Methyltranfer_dom"/>
</dbReference>
<evidence type="ECO:0000256" key="4">
    <source>
        <dbReference type="ARBA" id="ARBA00022691"/>
    </source>
</evidence>
<keyword evidence="3 7" id="KW-0808">Transferase</keyword>
<dbReference type="GO" id="GO:0032259">
    <property type="term" value="P:methylation"/>
    <property type="evidence" value="ECO:0007669"/>
    <property type="project" value="UniProtKB-KW"/>
</dbReference>
<accession>A0ABV8GBF4</accession>
<evidence type="ECO:0000256" key="5">
    <source>
        <dbReference type="ARBA" id="ARBA00023098"/>
    </source>
</evidence>
<dbReference type="RefSeq" id="WP_379530125.1">
    <property type="nucleotide sequence ID" value="NZ_JBHSBI010000011.1"/>
</dbReference>
<dbReference type="Proteomes" id="UP001595851">
    <property type="component" value="Unassembled WGS sequence"/>
</dbReference>
<keyword evidence="2 7" id="KW-0489">Methyltransferase</keyword>
<name>A0ABV8GBF4_9ACTN</name>
<dbReference type="PANTHER" id="PTHR43667">
    <property type="entry name" value="CYCLOPROPANE-FATTY-ACYL-PHOSPHOLIPID SYNTHASE"/>
    <property type="match status" value="1"/>
</dbReference>
<evidence type="ECO:0000256" key="1">
    <source>
        <dbReference type="ARBA" id="ARBA00010815"/>
    </source>
</evidence>
<dbReference type="InterPro" id="IPR050723">
    <property type="entry name" value="CFA/CMAS"/>
</dbReference>
<evidence type="ECO:0000313" key="7">
    <source>
        <dbReference type="EMBL" id="MFC4010103.1"/>
    </source>
</evidence>
<dbReference type="Gene3D" id="3.40.50.150">
    <property type="entry name" value="Vaccinia Virus protein VP39"/>
    <property type="match status" value="1"/>
</dbReference>
<keyword evidence="5" id="KW-0443">Lipid metabolism</keyword>
<comment type="similarity">
    <text evidence="1">Belongs to the CFA/CMAS family.</text>
</comment>
<organism evidence="7 8">
    <name type="scientific">Nonomuraea purpurea</name>
    <dbReference type="NCBI Taxonomy" id="1849276"/>
    <lineage>
        <taxon>Bacteria</taxon>
        <taxon>Bacillati</taxon>
        <taxon>Actinomycetota</taxon>
        <taxon>Actinomycetes</taxon>
        <taxon>Streptosporangiales</taxon>
        <taxon>Streptosporangiaceae</taxon>
        <taxon>Nonomuraea</taxon>
    </lineage>
</organism>
<dbReference type="Pfam" id="PF13847">
    <property type="entry name" value="Methyltransf_31"/>
    <property type="match status" value="1"/>
</dbReference>
<reference evidence="8" key="1">
    <citation type="journal article" date="2019" name="Int. J. Syst. Evol. Microbiol.">
        <title>The Global Catalogue of Microorganisms (GCM) 10K type strain sequencing project: providing services to taxonomists for standard genome sequencing and annotation.</title>
        <authorList>
            <consortium name="The Broad Institute Genomics Platform"/>
            <consortium name="The Broad Institute Genome Sequencing Center for Infectious Disease"/>
            <person name="Wu L."/>
            <person name="Ma J."/>
        </authorList>
    </citation>
    <scope>NUCLEOTIDE SEQUENCE [LARGE SCALE GENOMIC DNA]</scope>
    <source>
        <strain evidence="8">TBRC 1276</strain>
    </source>
</reference>
<protein>
    <submittedName>
        <fullName evidence="7">SAM-dependent methyltransferase</fullName>
        <ecNumber evidence="7">2.1.1.-</ecNumber>
    </submittedName>
</protein>
<evidence type="ECO:0000256" key="3">
    <source>
        <dbReference type="ARBA" id="ARBA00022679"/>
    </source>
</evidence>
<gene>
    <name evidence="7" type="ORF">ACFOY2_22940</name>
</gene>
<sequence length="254" mass="28112">MSLRYHEIAEANHRILNPLTDPKLDLLGQVTRLRPGMRLLDLACGKGEMLCRWARDHGIEGVGVDLSEVFLTAAGERAAELGVGERVRFERGEAAAFAKEQAGSGYDVVSCLGATWIGDGLRGTIELMLPALREGGVLLVGEPYWISEPPREAFDVLGFGREEFGTLGETLERLESCGVELVEMVMADHDSWDRYMASQWWTLSDWLAANPGDAEAAEIRAFLDRSRRSHLMYGRQYLGSGVFVLRRQAVVSSP</sequence>
<feature type="domain" description="Methyltransferase" evidence="6">
    <location>
        <begin position="35"/>
        <end position="144"/>
    </location>
</feature>
<dbReference type="PANTHER" id="PTHR43667:SF1">
    <property type="entry name" value="CYCLOPROPANE-FATTY-ACYL-PHOSPHOLIPID SYNTHASE"/>
    <property type="match status" value="1"/>
</dbReference>